<evidence type="ECO:0000256" key="1">
    <source>
        <dbReference type="SAM" id="Coils"/>
    </source>
</evidence>
<dbReference type="Proteomes" id="UP001219933">
    <property type="component" value="Chromosome 3"/>
</dbReference>
<keyword evidence="1" id="KW-0175">Coiled coil</keyword>
<dbReference type="AlphaFoldDB" id="A0AAF0EVE3"/>
<dbReference type="SUPFAM" id="SSF116907">
    <property type="entry name" value="Hook domain"/>
    <property type="match status" value="1"/>
</dbReference>
<feature type="region of interest" description="Disordered" evidence="2">
    <location>
        <begin position="531"/>
        <end position="555"/>
    </location>
</feature>
<dbReference type="Gene3D" id="1.10.418.10">
    <property type="entry name" value="Calponin-like domain"/>
    <property type="match status" value="1"/>
</dbReference>
<protein>
    <recommendedName>
        <fullName evidence="5">HOOK N-terminal domain-containing protein</fullName>
    </recommendedName>
</protein>
<organism evidence="3 4">
    <name type="scientific">Malassezia cuniculi</name>
    <dbReference type="NCBI Taxonomy" id="948313"/>
    <lineage>
        <taxon>Eukaryota</taxon>
        <taxon>Fungi</taxon>
        <taxon>Dikarya</taxon>
        <taxon>Basidiomycota</taxon>
        <taxon>Ustilaginomycotina</taxon>
        <taxon>Malasseziomycetes</taxon>
        <taxon>Malasseziales</taxon>
        <taxon>Malasseziaceae</taxon>
        <taxon>Malassezia</taxon>
    </lineage>
</organism>
<reference evidence="3" key="1">
    <citation type="submission" date="2023-03" db="EMBL/GenBank/DDBJ databases">
        <title>Mating type loci evolution in Malassezia.</title>
        <authorList>
            <person name="Coelho M.A."/>
        </authorList>
    </citation>
    <scope>NUCLEOTIDE SEQUENCE</scope>
    <source>
        <strain evidence="3">CBS 11721</strain>
    </source>
</reference>
<dbReference type="EMBL" id="CP119879">
    <property type="protein sequence ID" value="WFD35239.1"/>
    <property type="molecule type" value="Genomic_DNA"/>
</dbReference>
<feature type="coiled-coil region" evidence="1">
    <location>
        <begin position="160"/>
        <end position="201"/>
    </location>
</feature>
<feature type="region of interest" description="Disordered" evidence="2">
    <location>
        <begin position="264"/>
        <end position="293"/>
    </location>
</feature>
<sequence length="572" mass="63684">MSAADGPEPPSDAQFLDAFVAWAQVVVPDTEPTSESLSSGAAPWAMLSLLDSDVFDGDDTSLVRLVDETYRYFVDTLGIEPGISVPDAVAARSSRHELASVLRLVTAAIVKSEANEALIGAVHALPVEHQVVLMQVIEQVLAAMDAHQRESHAVAASAEIESLRKEQKRLNGIVSEYQEQLTAAELHVEQLRTEIKELSSAATLLRTVEQERDSMRDQLDEWRYIVEKSGRQEDELSKIKRRAEDAGDLRRQIRTLEQKNASLEREVELRNSSRAADEQDSTAATQRSTRMLERQCAELEQSVAHEKEENIRLTQELERVSAEHAESKRHTDQLLERIHMLEIGGGHSHAKQETSADGEEPERAPNPSLESATTLAHESRESHQLTITPEESLASLAALQAEITALRNNARSREHEAQSLLTQYAKRYAKKQAPKELRAVLDLLGEASQRDELVFRRLHTCWKQAHDLANTAAEKQSACQPSAALQAAQRERDALRHEQRLMASAFHLLSERLYRETGWAHTKERSGNFGVVGSGSEAFGEGRDSVEGEDKPAGTWLAQQRSAFTDALFSRK</sequence>
<evidence type="ECO:0000256" key="2">
    <source>
        <dbReference type="SAM" id="MobiDB-lite"/>
    </source>
</evidence>
<name>A0AAF0EVE3_9BASI</name>
<proteinExistence type="predicted"/>
<keyword evidence="4" id="KW-1185">Reference proteome</keyword>
<evidence type="ECO:0000313" key="3">
    <source>
        <dbReference type="EMBL" id="WFD35239.1"/>
    </source>
</evidence>
<feature type="compositionally biased region" description="Basic and acidic residues" evidence="2">
    <location>
        <begin position="540"/>
        <end position="552"/>
    </location>
</feature>
<accession>A0AAF0EVE3</accession>
<gene>
    <name evidence="3" type="ORF">MCUN1_002090</name>
</gene>
<dbReference type="InterPro" id="IPR036872">
    <property type="entry name" value="CH_dom_sf"/>
</dbReference>
<evidence type="ECO:0000313" key="4">
    <source>
        <dbReference type="Proteomes" id="UP001219933"/>
    </source>
</evidence>
<feature type="compositionally biased region" description="Basic and acidic residues" evidence="2">
    <location>
        <begin position="264"/>
        <end position="277"/>
    </location>
</feature>
<feature type="region of interest" description="Disordered" evidence="2">
    <location>
        <begin position="346"/>
        <end position="387"/>
    </location>
</feature>
<evidence type="ECO:0008006" key="5">
    <source>
        <dbReference type="Google" id="ProtNLM"/>
    </source>
</evidence>